<dbReference type="AlphaFoldDB" id="A0AA88GA89"/>
<reference evidence="9 10" key="1">
    <citation type="journal article" date="2018" name="BMC Genomics">
        <title>The genome of Naegleria lovaniensis, the basis for a comparative approach to unravel pathogenicity factors of the human pathogenic amoeba N. fowleri.</title>
        <authorList>
            <person name="Liechti N."/>
            <person name="Schurch N."/>
            <person name="Bruggmann R."/>
            <person name="Wittwer M."/>
        </authorList>
    </citation>
    <scope>NUCLEOTIDE SEQUENCE [LARGE SCALE GENOMIC DNA]</scope>
    <source>
        <strain evidence="9 10">ATCC 30569</strain>
    </source>
</reference>
<organism evidence="9 10">
    <name type="scientific">Naegleria lovaniensis</name>
    <name type="common">Amoeba</name>
    <dbReference type="NCBI Taxonomy" id="51637"/>
    <lineage>
        <taxon>Eukaryota</taxon>
        <taxon>Discoba</taxon>
        <taxon>Heterolobosea</taxon>
        <taxon>Tetramitia</taxon>
        <taxon>Eutetramitia</taxon>
        <taxon>Vahlkampfiidae</taxon>
        <taxon>Naegleria</taxon>
    </lineage>
</organism>
<dbReference type="GO" id="GO:0016020">
    <property type="term" value="C:membrane"/>
    <property type="evidence" value="ECO:0007669"/>
    <property type="project" value="UniProtKB-SubCell"/>
</dbReference>
<feature type="chain" id="PRO_5041671908" description="HVA22-like protein" evidence="8">
    <location>
        <begin position="26"/>
        <end position="192"/>
    </location>
</feature>
<dbReference type="PANTHER" id="PTHR12300">
    <property type="entry name" value="HVA22-LIKE PROTEINS"/>
    <property type="match status" value="1"/>
</dbReference>
<feature type="transmembrane region" description="Helical" evidence="7">
    <location>
        <begin position="94"/>
        <end position="119"/>
    </location>
</feature>
<protein>
    <recommendedName>
        <fullName evidence="11">HVA22-like protein</fullName>
    </recommendedName>
</protein>
<accession>A0AA88GA89</accession>
<dbReference type="InterPro" id="IPR004345">
    <property type="entry name" value="TB2_DP1_HVA22"/>
</dbReference>
<comment type="similarity">
    <text evidence="2 6">Belongs to the DP1 family.</text>
</comment>
<proteinExistence type="inferred from homology"/>
<dbReference type="GeneID" id="68103526"/>
<sequence>MFQKSLLNILGISFVLTSLALMASASDDSTSSSGASVKVVYVEKDGSTRVEDYDYLFSSAFTQLICHLVAFILPAYASFKAIRSPQSNDDKQWLIYWIIYALIHVFEYYLLVVVVFIPFYWEIKFFFVIWLIAPQTRGATFLYTKYVEPFLNKHEKQIDEQVSSVQKRASVAVQGLAKQVVHSVINGTFEEK</sequence>
<evidence type="ECO:0000256" key="2">
    <source>
        <dbReference type="ARBA" id="ARBA00008573"/>
    </source>
</evidence>
<dbReference type="Pfam" id="PF03134">
    <property type="entry name" value="TB2_DP1_HVA22"/>
    <property type="match status" value="1"/>
</dbReference>
<evidence type="ECO:0008006" key="11">
    <source>
        <dbReference type="Google" id="ProtNLM"/>
    </source>
</evidence>
<dbReference type="Proteomes" id="UP000816034">
    <property type="component" value="Unassembled WGS sequence"/>
</dbReference>
<comment type="caution">
    <text evidence="9">The sequence shown here is derived from an EMBL/GenBank/DDBJ whole genome shotgun (WGS) entry which is preliminary data.</text>
</comment>
<evidence type="ECO:0000256" key="3">
    <source>
        <dbReference type="ARBA" id="ARBA00022692"/>
    </source>
</evidence>
<keyword evidence="4 7" id="KW-1133">Transmembrane helix</keyword>
<dbReference type="RefSeq" id="XP_044543409.1">
    <property type="nucleotide sequence ID" value="XM_044686687.1"/>
</dbReference>
<name>A0AA88GA89_NAELO</name>
<keyword evidence="8" id="KW-0732">Signal</keyword>
<dbReference type="PANTHER" id="PTHR12300:SF161">
    <property type="entry name" value="RECEPTOR EXPRESSION-ENHANCING PROTEIN"/>
    <property type="match status" value="1"/>
</dbReference>
<feature type="transmembrane region" description="Helical" evidence="7">
    <location>
        <begin position="55"/>
        <end position="73"/>
    </location>
</feature>
<evidence type="ECO:0000256" key="8">
    <source>
        <dbReference type="SAM" id="SignalP"/>
    </source>
</evidence>
<evidence type="ECO:0000256" key="1">
    <source>
        <dbReference type="ARBA" id="ARBA00004141"/>
    </source>
</evidence>
<dbReference type="EMBL" id="PYSW02000047">
    <property type="protein sequence ID" value="KAG2374235.1"/>
    <property type="molecule type" value="Genomic_DNA"/>
</dbReference>
<keyword evidence="10" id="KW-1185">Reference proteome</keyword>
<keyword evidence="3 7" id="KW-0812">Transmembrane</keyword>
<evidence type="ECO:0000256" key="7">
    <source>
        <dbReference type="SAM" id="Phobius"/>
    </source>
</evidence>
<evidence type="ECO:0000256" key="5">
    <source>
        <dbReference type="ARBA" id="ARBA00023136"/>
    </source>
</evidence>
<evidence type="ECO:0000256" key="4">
    <source>
        <dbReference type="ARBA" id="ARBA00022989"/>
    </source>
</evidence>
<comment type="subcellular location">
    <subcellularLocation>
        <location evidence="1 6">Membrane</location>
        <topology evidence="1 6">Multi-pass membrane protein</topology>
    </subcellularLocation>
</comment>
<keyword evidence="5 7" id="KW-0472">Membrane</keyword>
<evidence type="ECO:0000256" key="6">
    <source>
        <dbReference type="RuleBase" id="RU362006"/>
    </source>
</evidence>
<evidence type="ECO:0000313" key="9">
    <source>
        <dbReference type="EMBL" id="KAG2374235.1"/>
    </source>
</evidence>
<evidence type="ECO:0000313" key="10">
    <source>
        <dbReference type="Proteomes" id="UP000816034"/>
    </source>
</evidence>
<gene>
    <name evidence="9" type="ORF">C9374_011072</name>
</gene>
<feature type="signal peptide" evidence="8">
    <location>
        <begin position="1"/>
        <end position="25"/>
    </location>
</feature>